<accession>A0A5P8NZ91</accession>
<name>A0A5P8NZ91_9BACT</name>
<reference evidence="3 4" key="1">
    <citation type="submission" date="2019-09" db="EMBL/GenBank/DDBJ databases">
        <title>Sulfurimonas gotlandica sp. nov., a chemoautotrophic and psychrotolerant epsilonproteobacterium isolated from a pelagic redoxcline, and an emended description of the genus Sulfurimonas.</title>
        <authorList>
            <person name="Wang S."/>
            <person name="Jiang L."/>
            <person name="Shao S."/>
        </authorList>
    </citation>
    <scope>NUCLEOTIDE SEQUENCE [LARGE SCALE GENOMIC DNA]</scope>
    <source>
        <strain evidence="3 4">GYSZ_1</strain>
    </source>
</reference>
<gene>
    <name evidence="3" type="ORF">FJR48_02995</name>
</gene>
<organism evidence="3 4">
    <name type="scientific">Sulfurimonas lithotrophica</name>
    <dbReference type="NCBI Taxonomy" id="2590022"/>
    <lineage>
        <taxon>Bacteria</taxon>
        <taxon>Pseudomonadati</taxon>
        <taxon>Campylobacterota</taxon>
        <taxon>Epsilonproteobacteria</taxon>
        <taxon>Campylobacterales</taxon>
        <taxon>Sulfurimonadaceae</taxon>
        <taxon>Sulfurimonas</taxon>
    </lineage>
</organism>
<evidence type="ECO:0000259" key="2">
    <source>
        <dbReference type="Pfam" id="PF01551"/>
    </source>
</evidence>
<dbReference type="PANTHER" id="PTHR21666">
    <property type="entry name" value="PEPTIDASE-RELATED"/>
    <property type="match status" value="1"/>
</dbReference>
<dbReference type="OrthoDB" id="9815245at2"/>
<dbReference type="InterPro" id="IPR050570">
    <property type="entry name" value="Cell_wall_metabolism_enzyme"/>
</dbReference>
<sequence>MRGLFLVLFLLSNLFAFRFDISNSEIKNGQTALIKFAKEEGVEFKYIKIKDKTYEIFSNYAYVPISYYEKPQTLKVYVHYTKNKKPESKLLFFKVVDGKYQKETLSVDNSKVKLSQKDKKRAAKEYVEAMDIYNSTTSKSFIDSDFIMPLNSKITSDFGRARIFNGTLKSYHSGTDFRAKVGTPIKCVNDGKVVLVKDRFYSGGSIIVDHGQGVYTCYYHMSKFDVKKNELVKKGQLLGLSGASGRVTGPHLHFSARVNGVQVDPLQFIELINKEL</sequence>
<dbReference type="GO" id="GO:0004222">
    <property type="term" value="F:metalloendopeptidase activity"/>
    <property type="evidence" value="ECO:0007669"/>
    <property type="project" value="TreeGrafter"/>
</dbReference>
<dbReference type="Gene3D" id="2.70.70.10">
    <property type="entry name" value="Glucose Permease (Domain IIA)"/>
    <property type="match status" value="1"/>
</dbReference>
<protein>
    <submittedName>
        <fullName evidence="3">Peptidoglycan DD-metalloendopeptidase family protein</fullName>
    </submittedName>
</protein>
<dbReference type="Pfam" id="PF01551">
    <property type="entry name" value="Peptidase_M23"/>
    <property type="match status" value="1"/>
</dbReference>
<dbReference type="EMBL" id="CP043617">
    <property type="protein sequence ID" value="QFR48741.1"/>
    <property type="molecule type" value="Genomic_DNA"/>
</dbReference>
<dbReference type="KEGG" id="sulg:FJR48_02995"/>
<feature type="domain" description="M23ase beta-sheet core" evidence="2">
    <location>
        <begin position="171"/>
        <end position="265"/>
    </location>
</feature>
<evidence type="ECO:0000313" key="3">
    <source>
        <dbReference type="EMBL" id="QFR48741.1"/>
    </source>
</evidence>
<dbReference type="PANTHER" id="PTHR21666:SF289">
    <property type="entry name" value="L-ALA--D-GLU ENDOPEPTIDASE"/>
    <property type="match status" value="1"/>
</dbReference>
<keyword evidence="4" id="KW-1185">Reference proteome</keyword>
<proteinExistence type="predicted"/>
<dbReference type="RefSeq" id="WP_152306684.1">
    <property type="nucleotide sequence ID" value="NZ_CP043617.1"/>
</dbReference>
<dbReference type="CDD" id="cd12797">
    <property type="entry name" value="M23_peptidase"/>
    <property type="match status" value="1"/>
</dbReference>
<dbReference type="InterPro" id="IPR016047">
    <property type="entry name" value="M23ase_b-sheet_dom"/>
</dbReference>
<dbReference type="Proteomes" id="UP000326944">
    <property type="component" value="Chromosome"/>
</dbReference>
<dbReference type="SUPFAM" id="SSF51261">
    <property type="entry name" value="Duplicated hybrid motif"/>
    <property type="match status" value="1"/>
</dbReference>
<dbReference type="AlphaFoldDB" id="A0A5P8NZ91"/>
<keyword evidence="1" id="KW-0732">Signal</keyword>
<evidence type="ECO:0000256" key="1">
    <source>
        <dbReference type="ARBA" id="ARBA00022729"/>
    </source>
</evidence>
<dbReference type="InterPro" id="IPR011055">
    <property type="entry name" value="Dup_hybrid_motif"/>
</dbReference>
<evidence type="ECO:0000313" key="4">
    <source>
        <dbReference type="Proteomes" id="UP000326944"/>
    </source>
</evidence>